<accession>A0A4C1Z3J3</accession>
<keyword evidence="2" id="KW-1185">Reference proteome</keyword>
<sequence length="90" mass="10199">MYRNIAHIKLDGTRILAMLSDSVLVGLSYRSLPLPRGAISCINTPASTRRRLTPCYINCVLGTLVNTYGNWDTFTNYSHNSDNEWALQYE</sequence>
<dbReference type="EMBL" id="BGZK01001615">
    <property type="protein sequence ID" value="GBP83341.1"/>
    <property type="molecule type" value="Genomic_DNA"/>
</dbReference>
<evidence type="ECO:0000313" key="2">
    <source>
        <dbReference type="Proteomes" id="UP000299102"/>
    </source>
</evidence>
<dbReference type="Proteomes" id="UP000299102">
    <property type="component" value="Unassembled WGS sequence"/>
</dbReference>
<dbReference type="AlphaFoldDB" id="A0A4C1Z3J3"/>
<reference evidence="1 2" key="1">
    <citation type="journal article" date="2019" name="Commun. Biol.">
        <title>The bagworm genome reveals a unique fibroin gene that provides high tensile strength.</title>
        <authorList>
            <person name="Kono N."/>
            <person name="Nakamura H."/>
            <person name="Ohtoshi R."/>
            <person name="Tomita M."/>
            <person name="Numata K."/>
            <person name="Arakawa K."/>
        </authorList>
    </citation>
    <scope>NUCLEOTIDE SEQUENCE [LARGE SCALE GENOMIC DNA]</scope>
</reference>
<name>A0A4C1Z3J3_EUMVA</name>
<protein>
    <submittedName>
        <fullName evidence="1">Uncharacterized protein</fullName>
    </submittedName>
</protein>
<proteinExistence type="predicted"/>
<comment type="caution">
    <text evidence="1">The sequence shown here is derived from an EMBL/GenBank/DDBJ whole genome shotgun (WGS) entry which is preliminary data.</text>
</comment>
<gene>
    <name evidence="1" type="ORF">EVAR_54358_1</name>
</gene>
<evidence type="ECO:0000313" key="1">
    <source>
        <dbReference type="EMBL" id="GBP83341.1"/>
    </source>
</evidence>
<organism evidence="1 2">
    <name type="scientific">Eumeta variegata</name>
    <name type="common">Bagworm moth</name>
    <name type="synonym">Eumeta japonica</name>
    <dbReference type="NCBI Taxonomy" id="151549"/>
    <lineage>
        <taxon>Eukaryota</taxon>
        <taxon>Metazoa</taxon>
        <taxon>Ecdysozoa</taxon>
        <taxon>Arthropoda</taxon>
        <taxon>Hexapoda</taxon>
        <taxon>Insecta</taxon>
        <taxon>Pterygota</taxon>
        <taxon>Neoptera</taxon>
        <taxon>Endopterygota</taxon>
        <taxon>Lepidoptera</taxon>
        <taxon>Glossata</taxon>
        <taxon>Ditrysia</taxon>
        <taxon>Tineoidea</taxon>
        <taxon>Psychidae</taxon>
        <taxon>Oiketicinae</taxon>
        <taxon>Eumeta</taxon>
    </lineage>
</organism>